<evidence type="ECO:0000256" key="6">
    <source>
        <dbReference type="ARBA" id="ARBA00022801"/>
    </source>
</evidence>
<sequence length="711" mass="74183">MDFFAAQARARTNTRVLILYFGLALLVIAAGVYGLALLLFTGVMDGSTAASGGFQPLLWWQPGVLVAVLLGVGLVIGGGSLVKIAMLRHSGGAGVAESLGGRRVERDTTEFAERRLLNLVEEMSLAAGMPLPQVYILDHEQGINAFAAGFSPDEAVVAVTRGCLDQFSRDELQAVIGHEMSHIVHGDMALNVRLMGVIFGLLMLWTLGRWMLALAPNRGRGSKNQDSRLAIFGLGVLVLGAIGLFFGRLIQAAASRQREYLADASSVQFTRNPQALQAALLKILQAGSGLQTPAAEQARHFFFADGGGRARKRGDDARSLRSAQGFMGGWLATHPPLVSRIQRLDPHGGAESLARAVDVNGAAAGLGTPNGALASGMTSLPTSVPAKVSASGMQVHGGAALAPGVSSAQAVPASVSALAPSLDADKPAAGGSLLVQSAGQLEAGHLAYVQHLMTQIAPEIQQAAHQPQSAALLVQALFCLSRPDQSNHRMQVLAPPKGLALADWVRLLSALPAQAQLLVFDLALPSLQALPQRLRADLLRQLAELAAPDLDAGLFDLLLLVGVQAGASAHADLVSIASDPVDSIVDNSIGKGAAMNLVFSCLARAAGTGADVERAFAAACAQAPEPYAWRLLAGTGLRPGALIGAGRRLARLRPERKRALLAACEAAVVENASIRLAEGQLLRVICALLGVPMPLLLPGQLRHFAEVNQGR</sequence>
<dbReference type="EMBL" id="JH603170">
    <property type="protein sequence ID" value="EIC19647.1"/>
    <property type="molecule type" value="Genomic_DNA"/>
</dbReference>
<evidence type="ECO:0000256" key="5">
    <source>
        <dbReference type="ARBA" id="ARBA00022723"/>
    </source>
</evidence>
<feature type="transmembrane region" description="Helical" evidence="11">
    <location>
        <begin position="59"/>
        <end position="82"/>
    </location>
</feature>
<dbReference type="GO" id="GO:0004222">
    <property type="term" value="F:metalloendopeptidase activity"/>
    <property type="evidence" value="ECO:0007669"/>
    <property type="project" value="InterPro"/>
</dbReference>
<feature type="domain" description="Peptidase M48" evidence="12">
    <location>
        <begin position="113"/>
        <end position="345"/>
    </location>
</feature>
<dbReference type="GO" id="GO:0046872">
    <property type="term" value="F:metal ion binding"/>
    <property type="evidence" value="ECO:0007669"/>
    <property type="project" value="UniProtKB-KW"/>
</dbReference>
<evidence type="ECO:0000313" key="14">
    <source>
        <dbReference type="Proteomes" id="UP000002964"/>
    </source>
</evidence>
<keyword evidence="3 13" id="KW-0645">Protease</keyword>
<evidence type="ECO:0000256" key="7">
    <source>
        <dbReference type="ARBA" id="ARBA00022833"/>
    </source>
</evidence>
<keyword evidence="10 11" id="KW-0472">Membrane</keyword>
<name>H8Z680_9GAMM</name>
<evidence type="ECO:0000256" key="11">
    <source>
        <dbReference type="SAM" id="Phobius"/>
    </source>
</evidence>
<keyword evidence="5" id="KW-0479">Metal-binding</keyword>
<dbReference type="eggNOG" id="COG0501">
    <property type="taxonomic scope" value="Bacteria"/>
</dbReference>
<dbReference type="CDD" id="cd07340">
    <property type="entry name" value="M48B_Htpx_like"/>
    <property type="match status" value="1"/>
</dbReference>
<evidence type="ECO:0000256" key="1">
    <source>
        <dbReference type="ARBA" id="ARBA00001947"/>
    </source>
</evidence>
<evidence type="ECO:0000256" key="9">
    <source>
        <dbReference type="ARBA" id="ARBA00023049"/>
    </source>
</evidence>
<feature type="transmembrane region" description="Helical" evidence="11">
    <location>
        <begin position="228"/>
        <end position="250"/>
    </location>
</feature>
<protein>
    <submittedName>
        <fullName evidence="13">Zn-dependent protease with chaperone function</fullName>
    </submittedName>
</protein>
<dbReference type="STRING" id="631362.Thi970DRAFT_03236"/>
<dbReference type="Proteomes" id="UP000002964">
    <property type="component" value="Unassembled WGS sequence"/>
</dbReference>
<feature type="transmembrane region" description="Helical" evidence="11">
    <location>
        <begin position="190"/>
        <end position="208"/>
    </location>
</feature>
<evidence type="ECO:0000256" key="10">
    <source>
        <dbReference type="ARBA" id="ARBA00023136"/>
    </source>
</evidence>
<keyword evidence="2" id="KW-1003">Cell membrane</keyword>
<accession>H8Z680</accession>
<dbReference type="InterPro" id="IPR050083">
    <property type="entry name" value="HtpX_protease"/>
</dbReference>
<dbReference type="PANTHER" id="PTHR43221">
    <property type="entry name" value="PROTEASE HTPX"/>
    <property type="match status" value="1"/>
</dbReference>
<reference evidence="13 14" key="2">
    <citation type="submission" date="2011-11" db="EMBL/GenBank/DDBJ databases">
        <authorList>
            <consortium name="US DOE Joint Genome Institute"/>
            <person name="Lucas S."/>
            <person name="Han J."/>
            <person name="Lapidus A."/>
            <person name="Cheng J.-F."/>
            <person name="Goodwin L."/>
            <person name="Pitluck S."/>
            <person name="Peters L."/>
            <person name="Ovchinnikova G."/>
            <person name="Zhang X."/>
            <person name="Detter J.C."/>
            <person name="Han C."/>
            <person name="Tapia R."/>
            <person name="Land M."/>
            <person name="Hauser L."/>
            <person name="Kyrpides N."/>
            <person name="Ivanova N."/>
            <person name="Pagani I."/>
            <person name="Vogl K."/>
            <person name="Liu Z."/>
            <person name="Overmann J."/>
            <person name="Frigaard N.-U."/>
            <person name="Bryant D."/>
            <person name="Woyke T."/>
        </authorList>
    </citation>
    <scope>NUCLEOTIDE SEQUENCE [LARGE SCALE GENOMIC DNA]</scope>
    <source>
        <strain evidence="13 14">970</strain>
    </source>
</reference>
<keyword evidence="9" id="KW-0482">Metalloprotease</keyword>
<reference evidence="14" key="1">
    <citation type="submission" date="2011-06" db="EMBL/GenBank/DDBJ databases">
        <authorList>
            <consortium name="US DOE Joint Genome Institute (JGI-PGF)"/>
            <person name="Lucas S."/>
            <person name="Han J."/>
            <person name="Lapidus A."/>
            <person name="Cheng J.-F."/>
            <person name="Goodwin L."/>
            <person name="Pitluck S."/>
            <person name="Peters L."/>
            <person name="Land M.L."/>
            <person name="Hauser L."/>
            <person name="Vogl K."/>
            <person name="Liu Z."/>
            <person name="Overmann J."/>
            <person name="Frigaard N.-U."/>
            <person name="Bryant D.A."/>
            <person name="Woyke T.J."/>
        </authorList>
    </citation>
    <scope>NUCLEOTIDE SEQUENCE [LARGE SCALE GENOMIC DNA]</scope>
    <source>
        <strain evidence="14">970</strain>
    </source>
</reference>
<keyword evidence="6" id="KW-0378">Hydrolase</keyword>
<evidence type="ECO:0000256" key="2">
    <source>
        <dbReference type="ARBA" id="ARBA00022475"/>
    </source>
</evidence>
<dbReference type="OrthoDB" id="15218at2"/>
<evidence type="ECO:0000256" key="3">
    <source>
        <dbReference type="ARBA" id="ARBA00022670"/>
    </source>
</evidence>
<dbReference type="Pfam" id="PF01435">
    <property type="entry name" value="Peptidase_M48"/>
    <property type="match status" value="1"/>
</dbReference>
<dbReference type="GO" id="GO:0006508">
    <property type="term" value="P:proteolysis"/>
    <property type="evidence" value="ECO:0007669"/>
    <property type="project" value="UniProtKB-KW"/>
</dbReference>
<evidence type="ECO:0000313" key="13">
    <source>
        <dbReference type="EMBL" id="EIC19647.1"/>
    </source>
</evidence>
<keyword evidence="14" id="KW-1185">Reference proteome</keyword>
<dbReference type="HOGENOM" id="CLU_024494_0_0_6"/>
<dbReference type="InterPro" id="IPR001915">
    <property type="entry name" value="Peptidase_M48"/>
</dbReference>
<evidence type="ECO:0000259" key="12">
    <source>
        <dbReference type="Pfam" id="PF01435"/>
    </source>
</evidence>
<dbReference type="AlphaFoldDB" id="H8Z680"/>
<organism evidence="13 14">
    <name type="scientific">Thiorhodovibrio frisius</name>
    <dbReference type="NCBI Taxonomy" id="631362"/>
    <lineage>
        <taxon>Bacteria</taxon>
        <taxon>Pseudomonadati</taxon>
        <taxon>Pseudomonadota</taxon>
        <taxon>Gammaproteobacteria</taxon>
        <taxon>Chromatiales</taxon>
        <taxon>Chromatiaceae</taxon>
        <taxon>Thiorhodovibrio</taxon>
    </lineage>
</organism>
<keyword evidence="7" id="KW-0862">Zinc</keyword>
<feature type="transmembrane region" description="Helical" evidence="11">
    <location>
        <begin position="17"/>
        <end position="39"/>
    </location>
</feature>
<keyword evidence="4 11" id="KW-0812">Transmembrane</keyword>
<comment type="cofactor">
    <cofactor evidence="1">
        <name>Zn(2+)</name>
        <dbReference type="ChEBI" id="CHEBI:29105"/>
    </cofactor>
</comment>
<gene>
    <name evidence="13" type="ORF">Thi970DRAFT_03236</name>
</gene>
<evidence type="ECO:0000256" key="4">
    <source>
        <dbReference type="ARBA" id="ARBA00022692"/>
    </source>
</evidence>
<evidence type="ECO:0000256" key="8">
    <source>
        <dbReference type="ARBA" id="ARBA00022989"/>
    </source>
</evidence>
<dbReference type="Gene3D" id="3.30.2010.10">
    <property type="entry name" value="Metalloproteases ('zincins'), catalytic domain"/>
    <property type="match status" value="1"/>
</dbReference>
<dbReference type="RefSeq" id="WP_009150052.1">
    <property type="nucleotide sequence ID" value="NZ_CP121471.1"/>
</dbReference>
<proteinExistence type="predicted"/>
<dbReference type="PANTHER" id="PTHR43221:SF2">
    <property type="entry name" value="PROTEASE HTPX HOMOLOG"/>
    <property type="match status" value="1"/>
</dbReference>
<keyword evidence="8 11" id="KW-1133">Transmembrane helix</keyword>